<dbReference type="AlphaFoldDB" id="A0A1H9FJB0"/>
<proteinExistence type="predicted"/>
<keyword evidence="1" id="KW-0812">Transmembrane</keyword>
<evidence type="ECO:0000313" key="3">
    <source>
        <dbReference type="Proteomes" id="UP000199028"/>
    </source>
</evidence>
<dbReference type="EMBL" id="FOFT01000002">
    <property type="protein sequence ID" value="SEQ37593.1"/>
    <property type="molecule type" value="Genomic_DNA"/>
</dbReference>
<reference evidence="3" key="1">
    <citation type="submission" date="2016-10" db="EMBL/GenBank/DDBJ databases">
        <authorList>
            <person name="Varghese N."/>
            <person name="Submissions S."/>
        </authorList>
    </citation>
    <scope>NUCLEOTIDE SEQUENCE [LARGE SCALE GENOMIC DNA]</scope>
    <source>
        <strain evidence="3">CGMCC 4.578</strain>
    </source>
</reference>
<organism evidence="2 3">
    <name type="scientific">Lentzea flaviverrucosa</name>
    <dbReference type="NCBI Taxonomy" id="200379"/>
    <lineage>
        <taxon>Bacteria</taxon>
        <taxon>Bacillati</taxon>
        <taxon>Actinomycetota</taxon>
        <taxon>Actinomycetes</taxon>
        <taxon>Pseudonocardiales</taxon>
        <taxon>Pseudonocardiaceae</taxon>
        <taxon>Lentzea</taxon>
    </lineage>
</organism>
<evidence type="ECO:0000313" key="2">
    <source>
        <dbReference type="EMBL" id="SEQ37593.1"/>
    </source>
</evidence>
<feature type="transmembrane region" description="Helical" evidence="1">
    <location>
        <begin position="24"/>
        <end position="42"/>
    </location>
</feature>
<protein>
    <submittedName>
        <fullName evidence="2">Uncharacterized protein</fullName>
    </submittedName>
</protein>
<name>A0A1H9FJB0_9PSEU</name>
<sequence>MTSVGTPEAEGPVSRPPVFFQQPFWTALGLAVMSTGPLALGGRPGRVRPRRGKPAVVVTGIVLTAFTVVVTIVAVLGTARDRRVWRDLDTAGVHVLGQVTSAERVWCGEDRCTRVGMLVTVPGRATFTTSHVVHGEKIVEVGTSIAVDVHPCATSSAWPRTRPRVEA</sequence>
<keyword evidence="1" id="KW-0472">Membrane</keyword>
<keyword evidence="1" id="KW-1133">Transmembrane helix</keyword>
<dbReference type="Proteomes" id="UP000199028">
    <property type="component" value="Unassembled WGS sequence"/>
</dbReference>
<feature type="transmembrane region" description="Helical" evidence="1">
    <location>
        <begin position="54"/>
        <end position="76"/>
    </location>
</feature>
<gene>
    <name evidence="2" type="ORF">SAMN05216195_102279</name>
</gene>
<evidence type="ECO:0000256" key="1">
    <source>
        <dbReference type="SAM" id="Phobius"/>
    </source>
</evidence>
<keyword evidence="3" id="KW-1185">Reference proteome</keyword>
<accession>A0A1H9FJB0</accession>